<feature type="compositionally biased region" description="Basic and acidic residues" evidence="8">
    <location>
        <begin position="163"/>
        <end position="193"/>
    </location>
</feature>
<proteinExistence type="predicted"/>
<feature type="region of interest" description="Disordered" evidence="8">
    <location>
        <begin position="163"/>
        <end position="195"/>
    </location>
</feature>
<dbReference type="EMBL" id="PZQS01000004">
    <property type="protein sequence ID" value="PVD32722.1"/>
    <property type="molecule type" value="Genomic_DNA"/>
</dbReference>
<feature type="compositionally biased region" description="Polar residues" evidence="8">
    <location>
        <begin position="540"/>
        <end position="552"/>
    </location>
</feature>
<feature type="region of interest" description="Disordered" evidence="8">
    <location>
        <begin position="753"/>
        <end position="807"/>
    </location>
</feature>
<comment type="subcellular location">
    <subcellularLocation>
        <location evidence="1">Nucleus</location>
    </subcellularLocation>
</comment>
<name>A0A2T7PH24_POMCA</name>
<feature type="compositionally biased region" description="Polar residues" evidence="8">
    <location>
        <begin position="763"/>
        <end position="777"/>
    </location>
</feature>
<feature type="coiled-coil region" evidence="7">
    <location>
        <begin position="427"/>
        <end position="461"/>
    </location>
</feature>
<dbReference type="Pfam" id="PF17942">
    <property type="entry name" value="Morc6_S5"/>
    <property type="match status" value="1"/>
</dbReference>
<keyword evidence="6" id="KW-0539">Nucleus</keyword>
<evidence type="ECO:0000256" key="8">
    <source>
        <dbReference type="SAM" id="MobiDB-lite"/>
    </source>
</evidence>
<keyword evidence="11" id="KW-1185">Reference proteome</keyword>
<dbReference type="OrthoDB" id="10251809at2759"/>
<protein>
    <recommendedName>
        <fullName evidence="9">CW-type domain-containing protein</fullName>
    </recommendedName>
</protein>
<keyword evidence="4" id="KW-0862">Zinc</keyword>
<dbReference type="PANTHER" id="PTHR23337">
    <property type="entry name" value="ZINC FINGER CW-TYPE COILED-COIL DOMAIN PROTEIN 1"/>
    <property type="match status" value="1"/>
</dbReference>
<evidence type="ECO:0000313" key="11">
    <source>
        <dbReference type="Proteomes" id="UP000245119"/>
    </source>
</evidence>
<evidence type="ECO:0000256" key="7">
    <source>
        <dbReference type="SAM" id="Coils"/>
    </source>
</evidence>
<dbReference type="Proteomes" id="UP000245119">
    <property type="component" value="Linkage Group LG4"/>
</dbReference>
<dbReference type="GO" id="GO:0005634">
    <property type="term" value="C:nucleus"/>
    <property type="evidence" value="ECO:0007669"/>
    <property type="project" value="UniProtKB-SubCell"/>
</dbReference>
<dbReference type="Gene3D" id="3.30.40.100">
    <property type="match status" value="1"/>
</dbReference>
<feature type="compositionally biased region" description="Acidic residues" evidence="8">
    <location>
        <begin position="617"/>
        <end position="628"/>
    </location>
</feature>
<comment type="caution">
    <text evidence="10">The sequence shown here is derived from an EMBL/GenBank/DDBJ whole genome shotgun (WGS) entry which is preliminary data.</text>
</comment>
<keyword evidence="5 7" id="KW-0175">Coiled coil</keyword>
<feature type="compositionally biased region" description="Pro residues" evidence="8">
    <location>
        <begin position="785"/>
        <end position="794"/>
    </location>
</feature>
<evidence type="ECO:0000256" key="4">
    <source>
        <dbReference type="ARBA" id="ARBA00022833"/>
    </source>
</evidence>
<dbReference type="GO" id="GO:0008270">
    <property type="term" value="F:zinc ion binding"/>
    <property type="evidence" value="ECO:0007669"/>
    <property type="project" value="UniProtKB-KW"/>
</dbReference>
<feature type="compositionally biased region" description="Pro residues" evidence="8">
    <location>
        <begin position="496"/>
        <end position="513"/>
    </location>
</feature>
<dbReference type="Gene3D" id="2.30.30.140">
    <property type="match status" value="1"/>
</dbReference>
<accession>A0A2T7PH24</accession>
<feature type="domain" description="CW-type" evidence="9">
    <location>
        <begin position="370"/>
        <end position="424"/>
    </location>
</feature>
<dbReference type="PROSITE" id="PS51050">
    <property type="entry name" value="ZF_CW"/>
    <property type="match status" value="1"/>
</dbReference>
<dbReference type="PANTHER" id="PTHR23337:SF3">
    <property type="entry name" value="MORC FAMILY CW-TYPE ZINC FINGER 2"/>
    <property type="match status" value="1"/>
</dbReference>
<organism evidence="10 11">
    <name type="scientific">Pomacea canaliculata</name>
    <name type="common">Golden apple snail</name>
    <dbReference type="NCBI Taxonomy" id="400727"/>
    <lineage>
        <taxon>Eukaryota</taxon>
        <taxon>Metazoa</taxon>
        <taxon>Spiralia</taxon>
        <taxon>Lophotrochozoa</taxon>
        <taxon>Mollusca</taxon>
        <taxon>Gastropoda</taxon>
        <taxon>Caenogastropoda</taxon>
        <taxon>Architaenioglossa</taxon>
        <taxon>Ampullarioidea</taxon>
        <taxon>Ampullariidae</taxon>
        <taxon>Pomacea</taxon>
    </lineage>
</organism>
<keyword evidence="2" id="KW-0479">Metal-binding</keyword>
<evidence type="ECO:0000256" key="3">
    <source>
        <dbReference type="ARBA" id="ARBA00022771"/>
    </source>
</evidence>
<reference evidence="10 11" key="1">
    <citation type="submission" date="2018-04" db="EMBL/GenBank/DDBJ databases">
        <title>The genome of golden apple snail Pomacea canaliculata provides insight into stress tolerance and invasive adaptation.</title>
        <authorList>
            <person name="Liu C."/>
            <person name="Liu B."/>
            <person name="Ren Y."/>
            <person name="Zhang Y."/>
            <person name="Wang H."/>
            <person name="Li S."/>
            <person name="Jiang F."/>
            <person name="Yin L."/>
            <person name="Zhang G."/>
            <person name="Qian W."/>
            <person name="Fan W."/>
        </authorList>
    </citation>
    <scope>NUCLEOTIDE SEQUENCE [LARGE SCALE GENOMIC DNA]</scope>
    <source>
        <strain evidence="10">SZHN2017</strain>
        <tissue evidence="10">Muscle</tissue>
    </source>
</reference>
<dbReference type="Pfam" id="PF07496">
    <property type="entry name" value="zf-CW"/>
    <property type="match status" value="1"/>
</dbReference>
<evidence type="ECO:0000313" key="10">
    <source>
        <dbReference type="EMBL" id="PVD32722.1"/>
    </source>
</evidence>
<dbReference type="InterPro" id="IPR056360">
    <property type="entry name" value="Chromo_MORC2_6th"/>
</dbReference>
<sequence>MSCLFLSRTFHEEENIDEVIVPLPSFEASTRRPLTKGSQMSLIYKYSPFRTEEEFFAQFERIEGNSGTLVVIYNLKLLDDSHTELDITTDPTDILLANPASDYDSDEGLMPERRSFRAYASILYMDPRMRIYIQNKKVHTKRLASCLYRPRLYKYSSNRFKTRTENEAKRAHDEALAADNKAKEAESKARNLEAKYGSSLNKDQRAELRKAQTTAAEYRRDAEIKKQIADRKGRALKDPKTLNLIFGINLENRAHDGVFVYNCSRLIKMYEKVGPQVEGGVYSCLADTVILQAPMFVSGIVDVPYLVLEPTHNKQDFADAKEYRHLMKAMAEHMIQYWKDVAISQASYGYTSDKWRDPPSSDAKFIRKRAMQISKTLQCDLCLKWRMLPFLSSSVNTEFPDNWQCSMNPDQQHNRCTTAEQKLNIPEGILKKEGKSQEQKKKDLEEEIKKKQEILEKCSKEVQEIPKKKEEPISPKLSKPSLNTPSHAKVSRRQSIPPPPPKRKPSPPPPPPAPRHRALSTPAPKATHSPARSAPPMVQKSMSVAKSTSRTVSKLEIKASPSSRIVQNRAPGNKKEEFIRRSPSPALSSSRKRPVSVATHQESLRRPGKAVGAQTSDDGEDEEEEEEVMAPLPVKKSKTTTLAAEGKEMVETPTQKKPPPGVFQSSTEENEASQSGMEAMDIDTNSNSGDVMGEVVINDADSNGEIGTRVEALINGKWHAGVVVRVNPAEAKWKVKFDHYPKDKYDKWYDKKSSDIRVLKTGPPSSDTPASPESQAQETAELPRLPLPRPPAPSTPTISPTVTALRKQEAETAKAKLASVRKLIAKLLKSTNEEFDIDPEADGDQVDELLTMCVRQAVQSQT</sequence>
<evidence type="ECO:0000256" key="2">
    <source>
        <dbReference type="ARBA" id="ARBA00022723"/>
    </source>
</evidence>
<evidence type="ECO:0000256" key="6">
    <source>
        <dbReference type="ARBA" id="ARBA00023242"/>
    </source>
</evidence>
<dbReference type="InterPro" id="IPR011124">
    <property type="entry name" value="Znf_CW"/>
</dbReference>
<dbReference type="InterPro" id="IPR041006">
    <property type="entry name" value="Morc_S5"/>
</dbReference>
<dbReference type="Pfam" id="PF23327">
    <property type="entry name" value="Chromo_MORC2_6th"/>
    <property type="match status" value="1"/>
</dbReference>
<feature type="region of interest" description="Disordered" evidence="8">
    <location>
        <begin position="462"/>
        <end position="691"/>
    </location>
</feature>
<feature type="compositionally biased region" description="Basic and acidic residues" evidence="8">
    <location>
        <begin position="462"/>
        <end position="473"/>
    </location>
</feature>
<dbReference type="AlphaFoldDB" id="A0A2T7PH24"/>
<evidence type="ECO:0000256" key="1">
    <source>
        <dbReference type="ARBA" id="ARBA00004123"/>
    </source>
</evidence>
<gene>
    <name evidence="10" type="ORF">C0Q70_08167</name>
</gene>
<keyword evidence="3" id="KW-0863">Zinc-finger</keyword>
<evidence type="ECO:0000259" key="9">
    <source>
        <dbReference type="PROSITE" id="PS51050"/>
    </source>
</evidence>
<feature type="compositionally biased region" description="Polar residues" evidence="8">
    <location>
        <begin position="663"/>
        <end position="676"/>
    </location>
</feature>
<evidence type="ECO:0000256" key="5">
    <source>
        <dbReference type="ARBA" id="ARBA00023054"/>
    </source>
</evidence>